<evidence type="ECO:0000259" key="10">
    <source>
        <dbReference type="PROSITE" id="PS50893"/>
    </source>
</evidence>
<dbReference type="InterPro" id="IPR017871">
    <property type="entry name" value="ABC_transporter-like_CS"/>
</dbReference>
<dbReference type="Gene3D" id="2.40.50.140">
    <property type="entry name" value="Nucleic acid-binding proteins"/>
    <property type="match status" value="1"/>
</dbReference>
<dbReference type="STRING" id="260086.SAMN05216207_103625"/>
<evidence type="ECO:0000256" key="1">
    <source>
        <dbReference type="ARBA" id="ARBA00022448"/>
    </source>
</evidence>
<dbReference type="GO" id="GO:0015418">
    <property type="term" value="F:ABC-type quaternary ammonium compound transporting activity"/>
    <property type="evidence" value="ECO:0007669"/>
    <property type="project" value="UniProtKB-EC"/>
</dbReference>
<keyword evidence="8" id="KW-0472">Membrane</keyword>
<dbReference type="PANTHER" id="PTHR42781">
    <property type="entry name" value="SPERMIDINE/PUTRESCINE IMPORT ATP-BINDING PROTEIN POTA"/>
    <property type="match status" value="1"/>
</dbReference>
<dbReference type="SUPFAM" id="SSF52540">
    <property type="entry name" value="P-loop containing nucleoside triphosphate hydrolases"/>
    <property type="match status" value="1"/>
</dbReference>
<proteinExistence type="predicted"/>
<dbReference type="EC" id="7.6.2.9" evidence="9"/>
<dbReference type="Pfam" id="PF08402">
    <property type="entry name" value="TOBE_2"/>
    <property type="match status" value="1"/>
</dbReference>
<dbReference type="InterPro" id="IPR008995">
    <property type="entry name" value="Mo/tungstate-bd_C_term_dom"/>
</dbReference>
<feature type="domain" description="ABC transporter" evidence="10">
    <location>
        <begin position="29"/>
        <end position="267"/>
    </location>
</feature>
<dbReference type="Pfam" id="PF00005">
    <property type="entry name" value="ABC_tran"/>
    <property type="match status" value="1"/>
</dbReference>
<evidence type="ECO:0000256" key="2">
    <source>
        <dbReference type="ARBA" id="ARBA00022475"/>
    </source>
</evidence>
<dbReference type="GO" id="GO:0015408">
    <property type="term" value="F:ABC-type ferric iron transporter activity"/>
    <property type="evidence" value="ECO:0007669"/>
    <property type="project" value="InterPro"/>
</dbReference>
<dbReference type="CDD" id="cd03259">
    <property type="entry name" value="ABC_Carb_Solutes_like"/>
    <property type="match status" value="1"/>
</dbReference>
<reference evidence="11 12" key="1">
    <citation type="submission" date="2016-10" db="EMBL/GenBank/DDBJ databases">
        <authorList>
            <person name="de Groot N.N."/>
        </authorList>
    </citation>
    <scope>NUCLEOTIDE SEQUENCE [LARGE SCALE GENOMIC DNA]</scope>
    <source>
        <strain evidence="11 12">CGMCC 4.1877</strain>
    </source>
</reference>
<evidence type="ECO:0000256" key="8">
    <source>
        <dbReference type="ARBA" id="ARBA00023136"/>
    </source>
</evidence>
<dbReference type="InterPro" id="IPR015853">
    <property type="entry name" value="ABC_transpr_FbpC"/>
</dbReference>
<gene>
    <name evidence="11" type="ORF">SAMN05216207_103625</name>
</gene>
<dbReference type="Gene3D" id="3.40.50.300">
    <property type="entry name" value="P-loop containing nucleotide triphosphate hydrolases"/>
    <property type="match status" value="1"/>
</dbReference>
<evidence type="ECO:0000256" key="6">
    <source>
        <dbReference type="ARBA" id="ARBA00023004"/>
    </source>
</evidence>
<dbReference type="GO" id="GO:0043190">
    <property type="term" value="C:ATP-binding cassette (ABC) transporter complex"/>
    <property type="evidence" value="ECO:0007669"/>
    <property type="project" value="InterPro"/>
</dbReference>
<evidence type="ECO:0000256" key="3">
    <source>
        <dbReference type="ARBA" id="ARBA00022496"/>
    </source>
</evidence>
<keyword evidence="12" id="KW-1185">Reference proteome</keyword>
<dbReference type="GO" id="GO:0005524">
    <property type="term" value="F:ATP binding"/>
    <property type="evidence" value="ECO:0007669"/>
    <property type="project" value="UniProtKB-KW"/>
</dbReference>
<dbReference type="Proteomes" id="UP000199614">
    <property type="component" value="Unassembled WGS sequence"/>
</dbReference>
<dbReference type="InterPro" id="IPR050093">
    <property type="entry name" value="ABC_SmlMolc_Importer"/>
</dbReference>
<name>A0A1I5F9K4_PSUAM</name>
<dbReference type="InterPro" id="IPR012340">
    <property type="entry name" value="NA-bd_OB-fold"/>
</dbReference>
<evidence type="ECO:0000313" key="12">
    <source>
        <dbReference type="Proteomes" id="UP000199614"/>
    </source>
</evidence>
<evidence type="ECO:0000313" key="11">
    <source>
        <dbReference type="EMBL" id="SFO20286.1"/>
    </source>
</evidence>
<keyword evidence="6" id="KW-0408">Iron</keyword>
<dbReference type="GO" id="GO:0016887">
    <property type="term" value="F:ATP hydrolysis activity"/>
    <property type="evidence" value="ECO:0007669"/>
    <property type="project" value="InterPro"/>
</dbReference>
<dbReference type="InterPro" id="IPR003439">
    <property type="entry name" value="ABC_transporter-like_ATP-bd"/>
</dbReference>
<keyword evidence="3" id="KW-0410">Iron transport</keyword>
<keyword evidence="7" id="KW-0406">Ion transport</keyword>
<sequence>MTGGSGDVGERWDGAAMAPTPMGPTAMALTVRGIVAGYGHEPVLHGVDLEAGPGELVSVLGASGSGKTTLLRVVAGLHRPRAGSVHLGADDVTAVAPEQRGVGLVPQEGALFAHLSVARNVGFGLAPTGRARLRRTAAATAAARARVGELLDLVGLAGTADRMPHQLSGGERRRVALARALAPRPRVVLLDEPFSALDAGLREQVRGEVVAALRAAGSTAVLITHDRREALSVSDRVAVLHDGRVEQTAAPRELYATPATARVARFVGDAALLPGRVRGGEVETVLGRSPVRAGAATGAVLAVLRPEQLRIAAPTGTGVAAEIVDVEFLGDALLVTARPDGGPAVRVRAPAGEPWRPGERCRVAAAGPVHVVPDR</sequence>
<dbReference type="SUPFAM" id="SSF50331">
    <property type="entry name" value="MOP-like"/>
    <property type="match status" value="1"/>
</dbReference>
<dbReference type="PROSITE" id="PS00211">
    <property type="entry name" value="ABC_TRANSPORTER_1"/>
    <property type="match status" value="1"/>
</dbReference>
<accession>A0A1I5F9K4</accession>
<evidence type="ECO:0000256" key="7">
    <source>
        <dbReference type="ARBA" id="ARBA00023065"/>
    </source>
</evidence>
<evidence type="ECO:0000256" key="4">
    <source>
        <dbReference type="ARBA" id="ARBA00022741"/>
    </source>
</evidence>
<dbReference type="PROSITE" id="PS50893">
    <property type="entry name" value="ABC_TRANSPORTER_2"/>
    <property type="match status" value="1"/>
</dbReference>
<organism evidence="11 12">
    <name type="scientific">Pseudonocardia ammonioxydans</name>
    <dbReference type="NCBI Taxonomy" id="260086"/>
    <lineage>
        <taxon>Bacteria</taxon>
        <taxon>Bacillati</taxon>
        <taxon>Actinomycetota</taxon>
        <taxon>Actinomycetes</taxon>
        <taxon>Pseudonocardiales</taxon>
        <taxon>Pseudonocardiaceae</taxon>
        <taxon>Pseudonocardia</taxon>
    </lineage>
</organism>
<keyword evidence="5 11" id="KW-0067">ATP-binding</keyword>
<keyword evidence="1" id="KW-0813">Transport</keyword>
<dbReference type="FunFam" id="3.40.50.300:FF:000425">
    <property type="entry name" value="Probable ABC transporter, ATP-binding subunit"/>
    <property type="match status" value="1"/>
</dbReference>
<dbReference type="InterPro" id="IPR027417">
    <property type="entry name" value="P-loop_NTPase"/>
</dbReference>
<evidence type="ECO:0000256" key="5">
    <source>
        <dbReference type="ARBA" id="ARBA00022840"/>
    </source>
</evidence>
<dbReference type="SMART" id="SM00382">
    <property type="entry name" value="AAA"/>
    <property type="match status" value="1"/>
</dbReference>
<evidence type="ECO:0000256" key="9">
    <source>
        <dbReference type="ARBA" id="ARBA00066388"/>
    </source>
</evidence>
<dbReference type="InterPro" id="IPR003593">
    <property type="entry name" value="AAA+_ATPase"/>
</dbReference>
<keyword evidence="2" id="KW-1003">Cell membrane</keyword>
<protein>
    <recommendedName>
        <fullName evidence="9">ABC-type quaternary amine transporter</fullName>
        <ecNumber evidence="9">7.6.2.9</ecNumber>
    </recommendedName>
</protein>
<keyword evidence="4" id="KW-0547">Nucleotide-binding</keyword>
<dbReference type="InterPro" id="IPR013611">
    <property type="entry name" value="Transp-assoc_OB_typ2"/>
</dbReference>
<dbReference type="EMBL" id="FOUY01000036">
    <property type="protein sequence ID" value="SFO20286.1"/>
    <property type="molecule type" value="Genomic_DNA"/>
</dbReference>
<dbReference type="AlphaFoldDB" id="A0A1I5F9K4"/>
<dbReference type="PANTHER" id="PTHR42781:SF4">
    <property type="entry name" value="SPERMIDINE_PUTRESCINE IMPORT ATP-BINDING PROTEIN POTA"/>
    <property type="match status" value="1"/>
</dbReference>